<protein>
    <recommendedName>
        <fullName evidence="3">DNA-directed RNA polymerase RpoA/D/Rpb3-type domain-containing protein</fullName>
    </recommendedName>
</protein>
<evidence type="ECO:0000256" key="2">
    <source>
        <dbReference type="ARBA" id="ARBA00023163"/>
    </source>
</evidence>
<dbReference type="PANTHER" id="PTHR11800:SF13">
    <property type="entry name" value="DNA-DIRECTED RNA POLYMERASES I AND III SUBUNIT RPAC1"/>
    <property type="match status" value="1"/>
</dbReference>
<dbReference type="AlphaFoldDB" id="A0A9W7A8D9"/>
<dbReference type="InterPro" id="IPR011263">
    <property type="entry name" value="DNA-dir_RNA_pol_RpoA/D/Rpb3"/>
</dbReference>
<keyword evidence="2" id="KW-0804">Transcription</keyword>
<name>A0A9W7A8D9_9STRA</name>
<dbReference type="Gene3D" id="2.170.120.12">
    <property type="entry name" value="DNA-directed RNA polymerase, insert domain"/>
    <property type="match status" value="1"/>
</dbReference>
<organism evidence="4 5">
    <name type="scientific">Triparma laevis f. longispina</name>
    <dbReference type="NCBI Taxonomy" id="1714387"/>
    <lineage>
        <taxon>Eukaryota</taxon>
        <taxon>Sar</taxon>
        <taxon>Stramenopiles</taxon>
        <taxon>Ochrophyta</taxon>
        <taxon>Bolidophyceae</taxon>
        <taxon>Parmales</taxon>
        <taxon>Triparmaceae</taxon>
        <taxon>Triparma</taxon>
    </lineage>
</organism>
<dbReference type="GO" id="GO:0006351">
    <property type="term" value="P:DNA-templated transcription"/>
    <property type="evidence" value="ECO:0007669"/>
    <property type="project" value="InterPro"/>
</dbReference>
<dbReference type="Pfam" id="PF01193">
    <property type="entry name" value="RNA_pol_L"/>
    <property type="match status" value="1"/>
</dbReference>
<feature type="non-terminal residue" evidence="4">
    <location>
        <position position="1"/>
    </location>
</feature>
<dbReference type="PROSITE" id="PS00446">
    <property type="entry name" value="RNA_POL_D_30KD"/>
    <property type="match status" value="1"/>
</dbReference>
<evidence type="ECO:0000313" key="4">
    <source>
        <dbReference type="EMBL" id="GMH67632.1"/>
    </source>
</evidence>
<dbReference type="GO" id="GO:0005736">
    <property type="term" value="C:RNA polymerase I complex"/>
    <property type="evidence" value="ECO:0007669"/>
    <property type="project" value="TreeGrafter"/>
</dbReference>
<dbReference type="GO" id="GO:0005666">
    <property type="term" value="C:RNA polymerase III complex"/>
    <property type="evidence" value="ECO:0007669"/>
    <property type="project" value="TreeGrafter"/>
</dbReference>
<dbReference type="InterPro" id="IPR036643">
    <property type="entry name" value="RNApol_insert_sf"/>
</dbReference>
<feature type="non-terminal residue" evidence="4">
    <location>
        <position position="107"/>
    </location>
</feature>
<dbReference type="OrthoDB" id="270173at2759"/>
<keyword evidence="5" id="KW-1185">Reference proteome</keyword>
<dbReference type="EMBL" id="BRXW01000577">
    <property type="protein sequence ID" value="GMH67632.1"/>
    <property type="molecule type" value="Genomic_DNA"/>
</dbReference>
<dbReference type="GO" id="GO:0003677">
    <property type="term" value="F:DNA binding"/>
    <property type="evidence" value="ECO:0007669"/>
    <property type="project" value="InterPro"/>
</dbReference>
<dbReference type="SUPFAM" id="SSF55257">
    <property type="entry name" value="RBP11-like subunits of RNA polymerase"/>
    <property type="match status" value="1"/>
</dbReference>
<feature type="domain" description="DNA-directed RNA polymerase RpoA/D/Rpb3-type" evidence="3">
    <location>
        <begin position="24"/>
        <end position="100"/>
    </location>
</feature>
<evidence type="ECO:0000259" key="3">
    <source>
        <dbReference type="Pfam" id="PF01193"/>
    </source>
</evidence>
<sequence>PPPPPPPDFSYKILTSTTDTLVCLLSNLDVSLANALRRILLASVPTMAIETVYVDQNTSITHDEVLSHRLGLLPVLADPKEFEMGGGEDTDYNTLVFRLDVKCDGKT</sequence>
<proteinExistence type="predicted"/>
<gene>
    <name evidence="4" type="ORF">TrLO_g14004</name>
</gene>
<dbReference type="Proteomes" id="UP001165122">
    <property type="component" value="Unassembled WGS sequence"/>
</dbReference>
<dbReference type="GO" id="GO:0003899">
    <property type="term" value="F:DNA-directed RNA polymerase activity"/>
    <property type="evidence" value="ECO:0007669"/>
    <property type="project" value="InterPro"/>
</dbReference>
<evidence type="ECO:0000313" key="5">
    <source>
        <dbReference type="Proteomes" id="UP001165122"/>
    </source>
</evidence>
<dbReference type="SUPFAM" id="SSF56553">
    <property type="entry name" value="Insert subdomain of RNA polymerase alpha subunit"/>
    <property type="match status" value="1"/>
</dbReference>
<accession>A0A9W7A8D9</accession>
<dbReference type="InterPro" id="IPR050518">
    <property type="entry name" value="Rpo3/RPB3_RNA_Pol_subunit"/>
</dbReference>
<reference evidence="5" key="1">
    <citation type="journal article" date="2023" name="Commun. Biol.">
        <title>Genome analysis of Parmales, the sister group of diatoms, reveals the evolutionary specialization of diatoms from phago-mixotrophs to photoautotrophs.</title>
        <authorList>
            <person name="Ban H."/>
            <person name="Sato S."/>
            <person name="Yoshikawa S."/>
            <person name="Yamada K."/>
            <person name="Nakamura Y."/>
            <person name="Ichinomiya M."/>
            <person name="Sato N."/>
            <person name="Blanc-Mathieu R."/>
            <person name="Endo H."/>
            <person name="Kuwata A."/>
            <person name="Ogata H."/>
        </authorList>
    </citation>
    <scope>NUCLEOTIDE SEQUENCE [LARGE SCALE GENOMIC DNA]</scope>
    <source>
        <strain evidence="5">NIES 3700</strain>
    </source>
</reference>
<dbReference type="InterPro" id="IPR036603">
    <property type="entry name" value="RBP11-like"/>
</dbReference>
<dbReference type="GO" id="GO:0046983">
    <property type="term" value="F:protein dimerization activity"/>
    <property type="evidence" value="ECO:0007669"/>
    <property type="project" value="InterPro"/>
</dbReference>
<comment type="caution">
    <text evidence="4">The sequence shown here is derived from an EMBL/GenBank/DDBJ whole genome shotgun (WGS) entry which is preliminary data.</text>
</comment>
<keyword evidence="1" id="KW-0240">DNA-directed RNA polymerase</keyword>
<evidence type="ECO:0000256" key="1">
    <source>
        <dbReference type="ARBA" id="ARBA00022478"/>
    </source>
</evidence>
<dbReference type="Gene3D" id="3.30.1360.10">
    <property type="entry name" value="RNA polymerase, RBP11-like subunit"/>
    <property type="match status" value="1"/>
</dbReference>
<dbReference type="InterPro" id="IPR001514">
    <property type="entry name" value="DNA-dir_RNA_pol_30-40kDasu_CS"/>
</dbReference>
<dbReference type="PANTHER" id="PTHR11800">
    <property type="entry name" value="DNA-DIRECTED RNA POLYMERASE"/>
    <property type="match status" value="1"/>
</dbReference>